<organism evidence="3 4">
    <name type="scientific">Alistipes finegoldii</name>
    <dbReference type="NCBI Taxonomy" id="214856"/>
    <lineage>
        <taxon>Bacteria</taxon>
        <taxon>Pseudomonadati</taxon>
        <taxon>Bacteroidota</taxon>
        <taxon>Bacteroidia</taxon>
        <taxon>Bacteroidales</taxon>
        <taxon>Rikenellaceae</taxon>
        <taxon>Alistipes</taxon>
    </lineage>
</organism>
<dbReference type="Proteomes" id="UP001055105">
    <property type="component" value="Unassembled WGS sequence"/>
</dbReference>
<comment type="caution">
    <text evidence="3">The sequence shown here is derived from an EMBL/GenBank/DDBJ whole genome shotgun (WGS) entry which is preliminary data.</text>
</comment>
<keyword evidence="1 2" id="KW-0238">DNA-binding</keyword>
<dbReference type="PROSITE" id="PS50935">
    <property type="entry name" value="SSB"/>
    <property type="match status" value="1"/>
</dbReference>
<dbReference type="AlphaFoldDB" id="A0AA37NPD6"/>
<evidence type="ECO:0000256" key="2">
    <source>
        <dbReference type="PROSITE-ProRule" id="PRU00252"/>
    </source>
</evidence>
<dbReference type="Gene3D" id="2.40.50.140">
    <property type="entry name" value="Nucleic acid-binding proteins"/>
    <property type="match status" value="1"/>
</dbReference>
<evidence type="ECO:0000256" key="1">
    <source>
        <dbReference type="ARBA" id="ARBA00023125"/>
    </source>
</evidence>
<sequence length="109" mass="12231">MKRTTIVGNIGRDAVCREGDGGHKFVSFSVAYAERKTNETDEQGNPVTVAQWAECEIYVGPESSAEGLLKLLTKGRFIYAEASDKAEAWIDKDNQLRSRILYRITNFQV</sequence>
<dbReference type="InterPro" id="IPR000424">
    <property type="entry name" value="Primosome_PriB/ssb"/>
</dbReference>
<dbReference type="GO" id="GO:0003697">
    <property type="term" value="F:single-stranded DNA binding"/>
    <property type="evidence" value="ECO:0007669"/>
    <property type="project" value="InterPro"/>
</dbReference>
<dbReference type="RefSeq" id="WP_009597130.1">
    <property type="nucleotide sequence ID" value="NZ_AP025581.1"/>
</dbReference>
<dbReference type="EMBL" id="BQOL01000002">
    <property type="protein sequence ID" value="GKI19884.1"/>
    <property type="molecule type" value="Genomic_DNA"/>
</dbReference>
<accession>A0AA37NPD6</accession>
<reference evidence="3" key="1">
    <citation type="submission" date="2022-01" db="EMBL/GenBank/DDBJ databases">
        <title>Novel bile acid biosynthetic pathways are enriched in the microbiome of centenarians.</title>
        <authorList>
            <person name="Sato Y."/>
            <person name="Atarashi K."/>
            <person name="Plichta R.D."/>
            <person name="Arai Y."/>
            <person name="Sasajima S."/>
            <person name="Kearney M.S."/>
            <person name="Suda W."/>
            <person name="Takeshita K."/>
            <person name="Sasaki T."/>
            <person name="Okamoto S."/>
            <person name="Skelly N.A."/>
            <person name="Okamura Y."/>
            <person name="Vlamakis H."/>
            <person name="Li Y."/>
            <person name="Tanoue T."/>
            <person name="Takei H."/>
            <person name="Nittono H."/>
            <person name="Narushima S."/>
            <person name="Irie J."/>
            <person name="Itoh H."/>
            <person name="Moriya K."/>
            <person name="Sugiura Y."/>
            <person name="Suematsu M."/>
            <person name="Moritoki N."/>
            <person name="Shibata S."/>
            <person name="Littman R.D."/>
            <person name="Fischbach A.M."/>
            <person name="Uwamino Y."/>
            <person name="Inoue T."/>
            <person name="Honda A."/>
            <person name="Hattori M."/>
            <person name="Murai T."/>
            <person name="Xavier J.R."/>
            <person name="Hirose N."/>
            <person name="Honda K."/>
        </authorList>
    </citation>
    <scope>NUCLEOTIDE SEQUENCE</scope>
    <source>
        <strain evidence="3">CE91-St16</strain>
    </source>
</reference>
<gene>
    <name evidence="3" type="ORF">CE91St16_27920</name>
</gene>
<dbReference type="InterPro" id="IPR012340">
    <property type="entry name" value="NA-bd_OB-fold"/>
</dbReference>
<dbReference type="SUPFAM" id="SSF50249">
    <property type="entry name" value="Nucleic acid-binding proteins"/>
    <property type="match status" value="1"/>
</dbReference>
<evidence type="ECO:0000313" key="3">
    <source>
        <dbReference type="EMBL" id="GKI19884.1"/>
    </source>
</evidence>
<evidence type="ECO:0008006" key="5">
    <source>
        <dbReference type="Google" id="ProtNLM"/>
    </source>
</evidence>
<name>A0AA37NPD6_9BACT</name>
<dbReference type="Pfam" id="PF00436">
    <property type="entry name" value="SSB"/>
    <property type="match status" value="1"/>
</dbReference>
<proteinExistence type="predicted"/>
<evidence type="ECO:0000313" key="4">
    <source>
        <dbReference type="Proteomes" id="UP001055105"/>
    </source>
</evidence>
<protein>
    <recommendedName>
        <fullName evidence="5">Single-stranded DNA-binding protein</fullName>
    </recommendedName>
</protein>